<sequence>MQEATAPQHQVQRESLLRLDQVEAITGLKKSSIYNLMKAGKFVQPVRITSRCTAWPASQVEAWVQSRIAEAAGKAA</sequence>
<reference evidence="1 2" key="1">
    <citation type="submission" date="2019-02" db="EMBL/GenBank/DDBJ databases">
        <title>Genomic Encyclopedia of Type Strains, Phase IV (KMG-IV): sequencing the most valuable type-strain genomes for metagenomic binning, comparative biology and taxonomic classification.</title>
        <authorList>
            <person name="Goeker M."/>
        </authorList>
    </citation>
    <scope>NUCLEOTIDE SEQUENCE [LARGE SCALE GENOMIC DNA]</scope>
    <source>
        <strain evidence="1 2">DSM 10617</strain>
    </source>
</reference>
<dbReference type="RefSeq" id="WP_130483634.1">
    <property type="nucleotide sequence ID" value="NZ_SGWV01000012.1"/>
</dbReference>
<proteinExistence type="predicted"/>
<comment type="caution">
    <text evidence="1">The sequence shown here is derived from an EMBL/GenBank/DDBJ whole genome shotgun (WGS) entry which is preliminary data.</text>
</comment>
<dbReference type="PANTHER" id="PTHR36154:SF1">
    <property type="entry name" value="DNA-BINDING TRANSCRIPTIONAL ACTIVATOR ALPA"/>
    <property type="match status" value="1"/>
</dbReference>
<gene>
    <name evidence="1" type="ORF">EV685_3707</name>
</gene>
<dbReference type="EMBL" id="SGWV01000012">
    <property type="protein sequence ID" value="RZS47501.1"/>
    <property type="molecule type" value="Genomic_DNA"/>
</dbReference>
<accession>A0A4Q7LDF9</accession>
<protein>
    <submittedName>
        <fullName evidence="1">AlpA family transcriptional regulator</fullName>
    </submittedName>
</protein>
<evidence type="ECO:0000313" key="2">
    <source>
        <dbReference type="Proteomes" id="UP000293433"/>
    </source>
</evidence>
<name>A0A4Q7LDF9_9BURK</name>
<evidence type="ECO:0000313" key="1">
    <source>
        <dbReference type="EMBL" id="RZS47501.1"/>
    </source>
</evidence>
<organism evidence="1 2">
    <name type="scientific">Sphaerotilus mobilis</name>
    <dbReference type="NCBI Taxonomy" id="47994"/>
    <lineage>
        <taxon>Bacteria</taxon>
        <taxon>Pseudomonadati</taxon>
        <taxon>Pseudomonadota</taxon>
        <taxon>Betaproteobacteria</taxon>
        <taxon>Burkholderiales</taxon>
        <taxon>Sphaerotilaceae</taxon>
        <taxon>Sphaerotilus</taxon>
    </lineage>
</organism>
<dbReference type="OrthoDB" id="5398721at2"/>
<keyword evidence="2" id="KW-1185">Reference proteome</keyword>
<dbReference type="Pfam" id="PF05930">
    <property type="entry name" value="Phage_AlpA"/>
    <property type="match status" value="1"/>
</dbReference>
<dbReference type="InterPro" id="IPR010260">
    <property type="entry name" value="AlpA"/>
</dbReference>
<dbReference type="InterPro" id="IPR052931">
    <property type="entry name" value="Prophage_regulatory_activator"/>
</dbReference>
<dbReference type="AlphaFoldDB" id="A0A4Q7LDF9"/>
<dbReference type="Proteomes" id="UP000293433">
    <property type="component" value="Unassembled WGS sequence"/>
</dbReference>
<dbReference type="Gene3D" id="1.10.238.160">
    <property type="match status" value="1"/>
</dbReference>
<dbReference type="PANTHER" id="PTHR36154">
    <property type="entry name" value="DNA-BINDING TRANSCRIPTIONAL ACTIVATOR ALPA"/>
    <property type="match status" value="1"/>
</dbReference>